<dbReference type="EMBL" id="SSTD01004586">
    <property type="protein sequence ID" value="TYK23227.1"/>
    <property type="molecule type" value="Genomic_DNA"/>
</dbReference>
<evidence type="ECO:0000256" key="6">
    <source>
        <dbReference type="ARBA" id="ARBA00023136"/>
    </source>
</evidence>
<protein>
    <submittedName>
        <fullName evidence="8">Cellulose synthase-like protein E6</fullName>
    </submittedName>
</protein>
<dbReference type="GO" id="GO:0071555">
    <property type="term" value="P:cell wall organization"/>
    <property type="evidence" value="ECO:0007669"/>
    <property type="project" value="UniProtKB-KW"/>
</dbReference>
<proteinExistence type="predicted"/>
<keyword evidence="2" id="KW-0328">Glycosyltransferase</keyword>
<evidence type="ECO:0000256" key="2">
    <source>
        <dbReference type="ARBA" id="ARBA00022676"/>
    </source>
</evidence>
<gene>
    <name evidence="8" type="ORF">E5676_scaffold142G002600</name>
</gene>
<dbReference type="InterPro" id="IPR005150">
    <property type="entry name" value="Cellulose_synth"/>
</dbReference>
<sequence>MVKQAIERLKLEVFVRKQDPFIYLGMKQSFLEWTYLYAQQTLRWSRYAYGHEYRIICYGIRLPAGEAQHKFNIQPRSSPAAYFASQSNHQRKEVVFIQKLYKELESRINVSVKLVIGGRDPKATDVEGDILPTLVYLASEKRPPYFHNFKAGAMNALKGHETAYIQFPQKFHNVTKNEIYGSSLRVMNEVEFPGVDDFGGPRYHGLGCFHKKRGSVWQNV</sequence>
<organism evidence="8 9">
    <name type="scientific">Cucumis melo var. makuwa</name>
    <name type="common">Oriental melon</name>
    <dbReference type="NCBI Taxonomy" id="1194695"/>
    <lineage>
        <taxon>Eukaryota</taxon>
        <taxon>Viridiplantae</taxon>
        <taxon>Streptophyta</taxon>
        <taxon>Embryophyta</taxon>
        <taxon>Tracheophyta</taxon>
        <taxon>Spermatophyta</taxon>
        <taxon>Magnoliopsida</taxon>
        <taxon>eudicotyledons</taxon>
        <taxon>Gunneridae</taxon>
        <taxon>Pentapetalae</taxon>
        <taxon>rosids</taxon>
        <taxon>fabids</taxon>
        <taxon>Cucurbitales</taxon>
        <taxon>Cucurbitaceae</taxon>
        <taxon>Benincaseae</taxon>
        <taxon>Cucumis</taxon>
    </lineage>
</organism>
<comment type="caution">
    <text evidence="8">The sequence shown here is derived from an EMBL/GenBank/DDBJ whole genome shotgun (WGS) entry which is preliminary data.</text>
</comment>
<dbReference type="Pfam" id="PF03552">
    <property type="entry name" value="Cellulose_synt"/>
    <property type="match status" value="2"/>
</dbReference>
<evidence type="ECO:0000256" key="5">
    <source>
        <dbReference type="ARBA" id="ARBA00022989"/>
    </source>
</evidence>
<evidence type="ECO:0000313" key="8">
    <source>
        <dbReference type="EMBL" id="TYK23227.1"/>
    </source>
</evidence>
<evidence type="ECO:0000313" key="9">
    <source>
        <dbReference type="Proteomes" id="UP000321947"/>
    </source>
</evidence>
<evidence type="ECO:0000256" key="1">
    <source>
        <dbReference type="ARBA" id="ARBA00004308"/>
    </source>
</evidence>
<accession>A0A5D3DHS8</accession>
<comment type="subcellular location">
    <subcellularLocation>
        <location evidence="1">Endomembrane system</location>
    </subcellularLocation>
</comment>
<dbReference type="GO" id="GO:0016760">
    <property type="term" value="F:cellulose synthase (UDP-forming) activity"/>
    <property type="evidence" value="ECO:0007669"/>
    <property type="project" value="InterPro"/>
</dbReference>
<evidence type="ECO:0000256" key="3">
    <source>
        <dbReference type="ARBA" id="ARBA00022679"/>
    </source>
</evidence>
<reference evidence="8 9" key="1">
    <citation type="submission" date="2019-08" db="EMBL/GenBank/DDBJ databases">
        <title>Draft genome sequences of two oriental melons (Cucumis melo L. var makuwa).</title>
        <authorList>
            <person name="Kwon S.-Y."/>
        </authorList>
    </citation>
    <scope>NUCLEOTIDE SEQUENCE [LARGE SCALE GENOMIC DNA]</scope>
    <source>
        <strain evidence="9">cv. Chang Bougi</strain>
        <tissue evidence="8">Leaf</tissue>
    </source>
</reference>
<dbReference type="PANTHER" id="PTHR13301">
    <property type="entry name" value="X-BOX TRANSCRIPTION FACTOR-RELATED"/>
    <property type="match status" value="1"/>
</dbReference>
<dbReference type="Proteomes" id="UP000321947">
    <property type="component" value="Unassembled WGS sequence"/>
</dbReference>
<keyword evidence="6" id="KW-0472">Membrane</keyword>
<evidence type="ECO:0000256" key="4">
    <source>
        <dbReference type="ARBA" id="ARBA00022692"/>
    </source>
</evidence>
<name>A0A5D3DHS8_CUCMM</name>
<dbReference type="GO" id="GO:0016020">
    <property type="term" value="C:membrane"/>
    <property type="evidence" value="ECO:0007669"/>
    <property type="project" value="InterPro"/>
</dbReference>
<dbReference type="GO" id="GO:0030244">
    <property type="term" value="P:cellulose biosynthetic process"/>
    <property type="evidence" value="ECO:0007669"/>
    <property type="project" value="InterPro"/>
</dbReference>
<keyword evidence="5" id="KW-1133">Transmembrane helix</keyword>
<dbReference type="AlphaFoldDB" id="A0A5D3DHS8"/>
<evidence type="ECO:0000256" key="7">
    <source>
        <dbReference type="ARBA" id="ARBA00023316"/>
    </source>
</evidence>
<keyword evidence="7" id="KW-0961">Cell wall biogenesis/degradation</keyword>
<keyword evidence="3" id="KW-0808">Transferase</keyword>
<dbReference type="GO" id="GO:0012505">
    <property type="term" value="C:endomembrane system"/>
    <property type="evidence" value="ECO:0007669"/>
    <property type="project" value="UniProtKB-SubCell"/>
</dbReference>
<keyword evidence="4" id="KW-0812">Transmembrane</keyword>